<keyword evidence="2" id="KW-1185">Reference proteome</keyword>
<dbReference type="OrthoDB" id="9790536at2"/>
<protein>
    <submittedName>
        <fullName evidence="1">Alpha-D-ribose 1-methylphosphonate 5-triphosphate synthase subunit PhnI</fullName>
    </submittedName>
</protein>
<dbReference type="Pfam" id="PF05861">
    <property type="entry name" value="PhnI"/>
    <property type="match status" value="1"/>
</dbReference>
<dbReference type="PIRSF" id="PIRSF007313">
    <property type="entry name" value="PhnI"/>
    <property type="match status" value="1"/>
</dbReference>
<evidence type="ECO:0000313" key="1">
    <source>
        <dbReference type="EMBL" id="RCW69686.1"/>
    </source>
</evidence>
<proteinExistence type="predicted"/>
<dbReference type="Proteomes" id="UP000252585">
    <property type="component" value="Unassembled WGS sequence"/>
</dbReference>
<gene>
    <name evidence="1" type="ORF">DFR57_10774</name>
</gene>
<dbReference type="EMBL" id="QPJJ01000007">
    <property type="protein sequence ID" value="RCW69686.1"/>
    <property type="molecule type" value="Genomic_DNA"/>
</dbReference>
<organism evidence="1 2">
    <name type="scientific">Saliterribacillus persicus</name>
    <dbReference type="NCBI Taxonomy" id="930114"/>
    <lineage>
        <taxon>Bacteria</taxon>
        <taxon>Bacillati</taxon>
        <taxon>Bacillota</taxon>
        <taxon>Bacilli</taxon>
        <taxon>Bacillales</taxon>
        <taxon>Bacillaceae</taxon>
        <taxon>Saliterribacillus</taxon>
    </lineage>
</organism>
<dbReference type="RefSeq" id="WP_114352907.1">
    <property type="nucleotide sequence ID" value="NZ_QPJJ01000007.1"/>
</dbReference>
<dbReference type="GO" id="GO:0019634">
    <property type="term" value="P:organic phosphonate metabolic process"/>
    <property type="evidence" value="ECO:0007669"/>
    <property type="project" value="InterPro"/>
</dbReference>
<name>A0A368XRA8_9BACI</name>
<dbReference type="InterPro" id="IPR008773">
    <property type="entry name" value="PhnI"/>
</dbReference>
<dbReference type="AlphaFoldDB" id="A0A368XRA8"/>
<comment type="caution">
    <text evidence="1">The sequence shown here is derived from an EMBL/GenBank/DDBJ whole genome shotgun (WGS) entry which is preliminary data.</text>
</comment>
<reference evidence="1 2" key="1">
    <citation type="submission" date="2018-07" db="EMBL/GenBank/DDBJ databases">
        <title>Genomic Encyclopedia of Type Strains, Phase IV (KMG-IV): sequencing the most valuable type-strain genomes for metagenomic binning, comparative biology and taxonomic classification.</title>
        <authorList>
            <person name="Goeker M."/>
        </authorList>
    </citation>
    <scope>NUCLEOTIDE SEQUENCE [LARGE SCALE GENOMIC DNA]</scope>
    <source>
        <strain evidence="1 2">DSM 27696</strain>
    </source>
</reference>
<evidence type="ECO:0000313" key="2">
    <source>
        <dbReference type="Proteomes" id="UP000252585"/>
    </source>
</evidence>
<accession>A0A368XRA8</accession>
<sequence>MGYVAVKGGTKAIEASIDRLKYDRLKGNEIVEINTILATMRTLVDQVMSEASLYAPFLAALAIKQAGGSMEEAVFLLRAHRSTLPRNYYSETVEVEKMFVERRVSASFKDIPGGQFLGATNDYTHRLLDFNLVEESMEDHEQWLAEYKKGLEGINATEIQYFPKVVDYLRAEGLFKTYPLDDTTPKDVTKESIQFPSDRSERLQVLTRGQTGAVTALGYASLRGYGQVHPTIGEVRVGDIPIHVNHPYEKNQDEEDLFYIGEIKVTEVESFVPVPVKKNDRKEELEFEIGYGISFGQNETKAIAMSILDQCLESPHGEFPTHDEEFVLLHIDSVESTGFISHLKLPHYVTFQSKLDSMRQVKKGGKTNAN</sequence>